<evidence type="ECO:0000256" key="1">
    <source>
        <dbReference type="ARBA" id="ARBA00004651"/>
    </source>
</evidence>
<name>A0LB31_MAGMM</name>
<evidence type="ECO:0000256" key="4">
    <source>
        <dbReference type="ARBA" id="ARBA00022989"/>
    </source>
</evidence>
<dbReference type="NCBIfam" id="TIGR04408">
    <property type="entry name" value="LptG_lptG"/>
    <property type="match status" value="1"/>
</dbReference>
<dbReference type="PANTHER" id="PTHR33529:SF2">
    <property type="entry name" value="LIPOPOLYSACCHARIDE EXPORT SYSTEM PERMEASE PROTEIN LPTG"/>
    <property type="match status" value="1"/>
</dbReference>
<keyword evidence="8" id="KW-1185">Reference proteome</keyword>
<evidence type="ECO:0000313" key="7">
    <source>
        <dbReference type="EMBL" id="ABK45174.1"/>
    </source>
</evidence>
<dbReference type="Proteomes" id="UP000002586">
    <property type="component" value="Chromosome"/>
</dbReference>
<dbReference type="eggNOG" id="COG0795">
    <property type="taxonomic scope" value="Bacteria"/>
</dbReference>
<evidence type="ECO:0000256" key="2">
    <source>
        <dbReference type="ARBA" id="ARBA00022475"/>
    </source>
</evidence>
<accession>A0LB31</accession>
<dbReference type="PANTHER" id="PTHR33529">
    <property type="entry name" value="SLR0882 PROTEIN-RELATED"/>
    <property type="match status" value="1"/>
</dbReference>
<organism evidence="7 8">
    <name type="scientific">Magnetococcus marinus (strain ATCC BAA-1437 / JCM 17883 / MC-1)</name>
    <dbReference type="NCBI Taxonomy" id="156889"/>
    <lineage>
        <taxon>Bacteria</taxon>
        <taxon>Pseudomonadati</taxon>
        <taxon>Pseudomonadota</taxon>
        <taxon>Magnetococcia</taxon>
        <taxon>Magnetococcales</taxon>
        <taxon>Magnetococcaceae</taxon>
        <taxon>Magnetococcus</taxon>
    </lineage>
</organism>
<dbReference type="STRING" id="156889.Mmc1_2678"/>
<dbReference type="RefSeq" id="WP_011714273.1">
    <property type="nucleotide sequence ID" value="NC_008576.1"/>
</dbReference>
<dbReference type="GO" id="GO:0015920">
    <property type="term" value="P:lipopolysaccharide transport"/>
    <property type="evidence" value="ECO:0007669"/>
    <property type="project" value="TreeGrafter"/>
</dbReference>
<evidence type="ECO:0000256" key="6">
    <source>
        <dbReference type="SAM" id="Phobius"/>
    </source>
</evidence>
<evidence type="ECO:0000256" key="5">
    <source>
        <dbReference type="ARBA" id="ARBA00023136"/>
    </source>
</evidence>
<dbReference type="Pfam" id="PF03739">
    <property type="entry name" value="LptF_LptG"/>
    <property type="match status" value="1"/>
</dbReference>
<keyword evidence="4 6" id="KW-1133">Transmembrane helix</keyword>
<keyword evidence="5 6" id="KW-0472">Membrane</keyword>
<evidence type="ECO:0000313" key="8">
    <source>
        <dbReference type="Proteomes" id="UP000002586"/>
    </source>
</evidence>
<keyword evidence="3 6" id="KW-0812">Transmembrane</keyword>
<dbReference type="EMBL" id="CP000471">
    <property type="protein sequence ID" value="ABK45174.1"/>
    <property type="molecule type" value="Genomic_DNA"/>
</dbReference>
<reference evidence="7 8" key="2">
    <citation type="journal article" date="2012" name="Int. J. Syst. Evol. Microbiol.">
        <title>Magnetococcus marinus gen. nov., sp. nov., a marine, magnetotactic bacterium that represents a novel lineage (Magnetococcaceae fam. nov.; Magnetococcales ord. nov.) at the base of the Alphaproteobacteria.</title>
        <authorList>
            <person name="Bazylinski D.A."/>
            <person name="Williams T.J."/>
            <person name="Lefevre C.T."/>
            <person name="Berg R.J."/>
            <person name="Zhang C.L."/>
            <person name="Bowser S.S."/>
            <person name="Dean A.J."/>
            <person name="Beveridge T.J."/>
        </authorList>
    </citation>
    <scope>NUCLEOTIDE SEQUENCE [LARGE SCALE GENOMIC DNA]</scope>
    <source>
        <strain evidence="8">ATCC BAA-1437 / JCM 17883 / MC-1</strain>
    </source>
</reference>
<feature type="transmembrane region" description="Helical" evidence="6">
    <location>
        <begin position="7"/>
        <end position="30"/>
    </location>
</feature>
<feature type="transmembrane region" description="Helical" evidence="6">
    <location>
        <begin position="344"/>
        <end position="365"/>
    </location>
</feature>
<dbReference type="GO" id="GO:0055085">
    <property type="term" value="P:transmembrane transport"/>
    <property type="evidence" value="ECO:0007669"/>
    <property type="project" value="InterPro"/>
</dbReference>
<dbReference type="GO" id="GO:0043190">
    <property type="term" value="C:ATP-binding cassette (ABC) transporter complex"/>
    <property type="evidence" value="ECO:0007669"/>
    <property type="project" value="InterPro"/>
</dbReference>
<sequence length="371" mass="42649">MPILFRYLLQLFLQGFVKVFSIFIALFFLMDGAEQIRRFGGRDHVIWQDMVELIFLRMPHFFTQFLPPIALLTTLFVVTRLTRLNELTVIRSGGVSLVRILIPFLLGGVMVAGVQMLLLDQIVPRTNAAAERSIFRMNLPEQAALYESMVSLEGVRKDNLWIRDGGQILHAKRAYGDKRLLLEVTIFRFTPEHDLLMRADAHKATWENEGWVLHNGQIYRFNGHTTQSEPFTRMPWAINLEKEQIKRATPQPEELSLQALWKHADRLAREGYDATPYWVTLYRKLADPLTTLAAILLAFPFALRLHRMGGTFRSMLMGFITGFFMFVVVDLFTALGFGERLPPFLAAFAPVMFFICIGGFLLLHLEEDVPI</sequence>
<feature type="transmembrane region" description="Helical" evidence="6">
    <location>
        <begin position="315"/>
        <end position="338"/>
    </location>
</feature>
<proteinExistence type="predicted"/>
<dbReference type="InterPro" id="IPR005495">
    <property type="entry name" value="LptG/LptF_permease"/>
</dbReference>
<evidence type="ECO:0000256" key="3">
    <source>
        <dbReference type="ARBA" id="ARBA00022692"/>
    </source>
</evidence>
<feature type="transmembrane region" description="Helical" evidence="6">
    <location>
        <begin position="100"/>
        <end position="118"/>
    </location>
</feature>
<dbReference type="InterPro" id="IPR030923">
    <property type="entry name" value="LptG"/>
</dbReference>
<keyword evidence="2" id="KW-1003">Cell membrane</keyword>
<feature type="transmembrane region" description="Helical" evidence="6">
    <location>
        <begin position="285"/>
        <end position="303"/>
    </location>
</feature>
<dbReference type="HOGENOM" id="CLU_028799_3_2_5"/>
<protein>
    <submittedName>
        <fullName evidence="7">Permease YjgP/YjgQ family protein</fullName>
    </submittedName>
</protein>
<feature type="transmembrane region" description="Helical" evidence="6">
    <location>
        <begin position="61"/>
        <end position="79"/>
    </location>
</feature>
<comment type="subcellular location">
    <subcellularLocation>
        <location evidence="1">Cell membrane</location>
        <topology evidence="1">Multi-pass membrane protein</topology>
    </subcellularLocation>
</comment>
<dbReference type="AlphaFoldDB" id="A0LB31"/>
<reference evidence="8" key="1">
    <citation type="journal article" date="2009" name="Appl. Environ. Microbiol.">
        <title>Complete genome sequence of the chemolithoautotrophic marine magnetotactic coccus strain MC-1.</title>
        <authorList>
            <person name="Schubbe S."/>
            <person name="Williams T.J."/>
            <person name="Xie G."/>
            <person name="Kiss H.E."/>
            <person name="Brettin T.S."/>
            <person name="Martinez D."/>
            <person name="Ross C.A."/>
            <person name="Schuler D."/>
            <person name="Cox B.L."/>
            <person name="Nealson K.H."/>
            <person name="Bazylinski D.A."/>
        </authorList>
    </citation>
    <scope>NUCLEOTIDE SEQUENCE [LARGE SCALE GENOMIC DNA]</scope>
    <source>
        <strain evidence="8">ATCC BAA-1437 / JCM 17883 / MC-1</strain>
    </source>
</reference>
<dbReference type="OrthoDB" id="9798468at2"/>
<dbReference type="KEGG" id="mgm:Mmc1_2678"/>
<gene>
    <name evidence="7" type="ordered locus">Mmc1_2678</name>
</gene>